<organism evidence="1 2">
    <name type="scientific">Coregonus suidteri</name>
    <dbReference type="NCBI Taxonomy" id="861788"/>
    <lineage>
        <taxon>Eukaryota</taxon>
        <taxon>Metazoa</taxon>
        <taxon>Chordata</taxon>
        <taxon>Craniata</taxon>
        <taxon>Vertebrata</taxon>
        <taxon>Euteleostomi</taxon>
        <taxon>Actinopterygii</taxon>
        <taxon>Neopterygii</taxon>
        <taxon>Teleostei</taxon>
        <taxon>Protacanthopterygii</taxon>
        <taxon>Salmoniformes</taxon>
        <taxon>Salmonidae</taxon>
        <taxon>Coregoninae</taxon>
        <taxon>Coregonus</taxon>
    </lineage>
</organism>
<evidence type="ECO:0000313" key="2">
    <source>
        <dbReference type="Proteomes" id="UP001356427"/>
    </source>
</evidence>
<keyword evidence="2" id="KW-1185">Reference proteome</keyword>
<accession>A0AAN8QW73</accession>
<dbReference type="AlphaFoldDB" id="A0AAN8QW73"/>
<dbReference type="EMBL" id="JAGTTL010000008">
    <property type="protein sequence ID" value="KAK6318965.1"/>
    <property type="molecule type" value="Genomic_DNA"/>
</dbReference>
<reference evidence="1 2" key="1">
    <citation type="submission" date="2021-04" db="EMBL/GenBank/DDBJ databases">
        <authorList>
            <person name="De Guttry C."/>
            <person name="Zahm M."/>
            <person name="Klopp C."/>
            <person name="Cabau C."/>
            <person name="Louis A."/>
            <person name="Berthelot C."/>
            <person name="Parey E."/>
            <person name="Roest Crollius H."/>
            <person name="Montfort J."/>
            <person name="Robinson-Rechavi M."/>
            <person name="Bucao C."/>
            <person name="Bouchez O."/>
            <person name="Gislard M."/>
            <person name="Lluch J."/>
            <person name="Milhes M."/>
            <person name="Lampietro C."/>
            <person name="Lopez Roques C."/>
            <person name="Donnadieu C."/>
            <person name="Braasch I."/>
            <person name="Desvignes T."/>
            <person name="Postlethwait J."/>
            <person name="Bobe J."/>
            <person name="Wedekind C."/>
            <person name="Guiguen Y."/>
        </authorList>
    </citation>
    <scope>NUCLEOTIDE SEQUENCE [LARGE SCALE GENOMIC DNA]</scope>
    <source>
        <strain evidence="1">Cs_M1</strain>
        <tissue evidence="1">Blood</tissue>
    </source>
</reference>
<protein>
    <submittedName>
        <fullName evidence="1">Uncharacterized protein</fullName>
    </submittedName>
</protein>
<gene>
    <name evidence="1" type="ORF">J4Q44_G00101760</name>
</gene>
<dbReference type="Proteomes" id="UP001356427">
    <property type="component" value="Unassembled WGS sequence"/>
</dbReference>
<comment type="caution">
    <text evidence="1">The sequence shown here is derived from an EMBL/GenBank/DDBJ whole genome shotgun (WGS) entry which is preliminary data.</text>
</comment>
<evidence type="ECO:0000313" key="1">
    <source>
        <dbReference type="EMBL" id="KAK6318965.1"/>
    </source>
</evidence>
<name>A0AAN8QW73_9TELE</name>
<proteinExistence type="predicted"/>
<sequence>MTFDITTPDPVDKRLSSSPTKHHYKALFGSKVREEAASMDTFFRNANLFRKKTFGSMLDPQRSQKWLRWTCGKDQILPAFSFVRDSPAHDEGQEEKKIPTSSSPKISTCLTLNSFLE</sequence>